<dbReference type="Pfam" id="PF01157">
    <property type="entry name" value="Ribosomal_L21e"/>
    <property type="match status" value="1"/>
</dbReference>
<evidence type="ECO:0000256" key="2">
    <source>
        <dbReference type="ARBA" id="ARBA00022980"/>
    </source>
</evidence>
<dbReference type="SUPFAM" id="SSF50104">
    <property type="entry name" value="Translation proteins SH3-like domain"/>
    <property type="match status" value="1"/>
</dbReference>
<feature type="region of interest" description="Disordered" evidence="4">
    <location>
        <begin position="116"/>
        <end position="141"/>
    </location>
</feature>
<dbReference type="PANTHER" id="PTHR20981">
    <property type="entry name" value="60S RIBOSOMAL PROTEIN L21"/>
    <property type="match status" value="1"/>
</dbReference>
<dbReference type="Gene3D" id="6.10.250.3260">
    <property type="match status" value="1"/>
</dbReference>
<gene>
    <name evidence="5" type="ORF">WICANDRAFT_64941</name>
</gene>
<dbReference type="EMBL" id="KV454213">
    <property type="protein sequence ID" value="ODQ57593.1"/>
    <property type="molecule type" value="Genomic_DNA"/>
</dbReference>
<dbReference type="GO" id="GO:0015934">
    <property type="term" value="C:large ribosomal subunit"/>
    <property type="evidence" value="ECO:0007669"/>
    <property type="project" value="UniProtKB-ARBA"/>
</dbReference>
<dbReference type="FunFam" id="6.10.250.3260:FF:000001">
    <property type="entry name" value="60S ribosomal protein L21"/>
    <property type="match status" value="1"/>
</dbReference>
<comment type="similarity">
    <text evidence="1">Belongs to the eukaryotic ribosomal protein eL21 family.</text>
</comment>
<proteinExistence type="inferred from homology"/>
<organism evidence="5 6">
    <name type="scientific">Wickerhamomyces anomalus (strain ATCC 58044 / CBS 1984 / NCYC 433 / NRRL Y-366-8)</name>
    <name type="common">Yeast</name>
    <name type="synonym">Hansenula anomala</name>
    <dbReference type="NCBI Taxonomy" id="683960"/>
    <lineage>
        <taxon>Eukaryota</taxon>
        <taxon>Fungi</taxon>
        <taxon>Dikarya</taxon>
        <taxon>Ascomycota</taxon>
        <taxon>Saccharomycotina</taxon>
        <taxon>Saccharomycetes</taxon>
        <taxon>Phaffomycetales</taxon>
        <taxon>Wickerhamomycetaceae</taxon>
        <taxon>Wickerhamomyces</taxon>
    </lineage>
</organism>
<evidence type="ECO:0000313" key="6">
    <source>
        <dbReference type="Proteomes" id="UP000094112"/>
    </source>
</evidence>
<dbReference type="InterPro" id="IPR008991">
    <property type="entry name" value="Translation_prot_SH3-like_sf"/>
</dbReference>
<dbReference type="STRING" id="683960.A0A1E3NWT3"/>
<accession>A0A1E3NWT3</accession>
<dbReference type="FunFam" id="2.30.30.70:FF:000001">
    <property type="entry name" value="60S ribosomal protein L21"/>
    <property type="match status" value="1"/>
</dbReference>
<keyword evidence="3" id="KW-0687">Ribonucleoprotein</keyword>
<dbReference type="InterPro" id="IPR036948">
    <property type="entry name" value="Ribosomal_eL21_sf"/>
</dbReference>
<dbReference type="InterPro" id="IPR001147">
    <property type="entry name" value="Ribosomal_eL21"/>
</dbReference>
<protein>
    <recommendedName>
        <fullName evidence="7">KOW domain-containing protein</fullName>
    </recommendedName>
</protein>
<dbReference type="GO" id="GO:0006412">
    <property type="term" value="P:translation"/>
    <property type="evidence" value="ECO:0007669"/>
    <property type="project" value="InterPro"/>
</dbReference>
<dbReference type="Proteomes" id="UP000094112">
    <property type="component" value="Unassembled WGS sequence"/>
</dbReference>
<keyword evidence="6" id="KW-1185">Reference proteome</keyword>
<dbReference type="GeneID" id="30201082"/>
<reference evidence="5 6" key="1">
    <citation type="journal article" date="2016" name="Proc. Natl. Acad. Sci. U.S.A.">
        <title>Comparative genomics of biotechnologically important yeasts.</title>
        <authorList>
            <person name="Riley R."/>
            <person name="Haridas S."/>
            <person name="Wolfe K.H."/>
            <person name="Lopes M.R."/>
            <person name="Hittinger C.T."/>
            <person name="Goeker M."/>
            <person name="Salamov A.A."/>
            <person name="Wisecaver J.H."/>
            <person name="Long T.M."/>
            <person name="Calvey C.H."/>
            <person name="Aerts A.L."/>
            <person name="Barry K.W."/>
            <person name="Choi C."/>
            <person name="Clum A."/>
            <person name="Coughlan A.Y."/>
            <person name="Deshpande S."/>
            <person name="Douglass A.P."/>
            <person name="Hanson S.J."/>
            <person name="Klenk H.-P."/>
            <person name="LaButti K.M."/>
            <person name="Lapidus A."/>
            <person name="Lindquist E.A."/>
            <person name="Lipzen A.M."/>
            <person name="Meier-Kolthoff J.P."/>
            <person name="Ohm R.A."/>
            <person name="Otillar R.P."/>
            <person name="Pangilinan J.L."/>
            <person name="Peng Y."/>
            <person name="Rokas A."/>
            <person name="Rosa C.A."/>
            <person name="Scheuner C."/>
            <person name="Sibirny A.A."/>
            <person name="Slot J.C."/>
            <person name="Stielow J.B."/>
            <person name="Sun H."/>
            <person name="Kurtzman C.P."/>
            <person name="Blackwell M."/>
            <person name="Grigoriev I.V."/>
            <person name="Jeffries T.W."/>
        </authorList>
    </citation>
    <scope>NUCLEOTIDE SEQUENCE [LARGE SCALE GENOMIC DNA]</scope>
    <source>
        <strain evidence="6">ATCC 58044 / CBS 1984 / NCYC 433 / NRRL Y-366-8</strain>
    </source>
</reference>
<dbReference type="RefSeq" id="XP_019036800.1">
    <property type="nucleotide sequence ID" value="XM_019183836.1"/>
</dbReference>
<name>A0A1E3NWT3_WICAA</name>
<sequence>MTNTHGYRRGTRYMFQRDFKKHGVIALSTYMKTYKKGDIVDIKGNGAVQKGMPHKWYHGKTGVVFDVTRSSVGVIIYKVVGNRYIEKRVHLRVEHVQHSDSRKEFLVRVKENAQKKKEAKEKGEAVQLKRQPGLPRGARVVSTQGNKPITIRPLPYETYI</sequence>
<evidence type="ECO:0008006" key="7">
    <source>
        <dbReference type="Google" id="ProtNLM"/>
    </source>
</evidence>
<dbReference type="AlphaFoldDB" id="A0A1E3NWT3"/>
<dbReference type="Gene3D" id="2.30.30.70">
    <property type="entry name" value="Ribosomal protein L21"/>
    <property type="match status" value="1"/>
</dbReference>
<keyword evidence="2" id="KW-0689">Ribosomal protein</keyword>
<evidence type="ECO:0000256" key="3">
    <source>
        <dbReference type="ARBA" id="ARBA00023274"/>
    </source>
</evidence>
<dbReference type="GO" id="GO:0003735">
    <property type="term" value="F:structural constituent of ribosome"/>
    <property type="evidence" value="ECO:0007669"/>
    <property type="project" value="InterPro"/>
</dbReference>
<dbReference type="PROSITE" id="PS01171">
    <property type="entry name" value="RIBOSOMAL_L21E"/>
    <property type="match status" value="1"/>
</dbReference>
<evidence type="ECO:0000313" key="5">
    <source>
        <dbReference type="EMBL" id="ODQ57593.1"/>
    </source>
</evidence>
<evidence type="ECO:0000256" key="1">
    <source>
        <dbReference type="ARBA" id="ARBA00008427"/>
    </source>
</evidence>
<dbReference type="OrthoDB" id="1539250at2759"/>
<dbReference type="InterPro" id="IPR018259">
    <property type="entry name" value="Ribosomal_eL21_CS"/>
</dbReference>
<evidence type="ECO:0000256" key="4">
    <source>
        <dbReference type="SAM" id="MobiDB-lite"/>
    </source>
</evidence>